<dbReference type="InterPro" id="IPR048300">
    <property type="entry name" value="TACO1_YebC-like_2nd/3rd_dom"/>
</dbReference>
<dbReference type="InterPro" id="IPR029072">
    <property type="entry name" value="YebC-like"/>
</dbReference>
<dbReference type="FunFam" id="1.10.10.200:FF:000002">
    <property type="entry name" value="Probable transcriptional regulatory protein CLM62_37755"/>
    <property type="match status" value="1"/>
</dbReference>
<evidence type="ECO:0000256" key="6">
    <source>
        <dbReference type="HAMAP-Rule" id="MF_00693"/>
    </source>
</evidence>
<evidence type="ECO:0000259" key="7">
    <source>
        <dbReference type="Pfam" id="PF01709"/>
    </source>
</evidence>
<dbReference type="GO" id="GO:0006355">
    <property type="term" value="P:regulation of DNA-templated transcription"/>
    <property type="evidence" value="ECO:0007669"/>
    <property type="project" value="UniProtKB-UniRule"/>
</dbReference>
<dbReference type="InterPro" id="IPR017856">
    <property type="entry name" value="Integrase-like_N"/>
</dbReference>
<dbReference type="Proteomes" id="UP000886069">
    <property type="component" value="Unassembled WGS sequence"/>
</dbReference>
<dbReference type="PANTHER" id="PTHR12532:SF6">
    <property type="entry name" value="TRANSCRIPTIONAL REGULATORY PROTEIN YEBC-RELATED"/>
    <property type="match status" value="1"/>
</dbReference>
<evidence type="ECO:0000256" key="1">
    <source>
        <dbReference type="ARBA" id="ARBA00008724"/>
    </source>
</evidence>
<evidence type="ECO:0000256" key="2">
    <source>
        <dbReference type="ARBA" id="ARBA00022490"/>
    </source>
</evidence>
<protein>
    <recommendedName>
        <fullName evidence="6">Probable transcriptional regulatory protein ENO08_01905</fullName>
    </recommendedName>
</protein>
<reference evidence="9" key="1">
    <citation type="journal article" date="2020" name="mSystems">
        <title>Genome- and Community-Level Interaction Insights into Carbon Utilization and Element Cycling Functions of Hydrothermarchaeota in Hydrothermal Sediment.</title>
        <authorList>
            <person name="Zhou Z."/>
            <person name="Liu Y."/>
            <person name="Xu W."/>
            <person name="Pan J."/>
            <person name="Luo Z.H."/>
            <person name="Li M."/>
        </authorList>
    </citation>
    <scope>NUCLEOTIDE SEQUENCE [LARGE SCALE GENOMIC DNA]</scope>
    <source>
        <strain evidence="9">SpSt-1233</strain>
    </source>
</reference>
<dbReference type="GO" id="GO:0005829">
    <property type="term" value="C:cytosol"/>
    <property type="evidence" value="ECO:0007669"/>
    <property type="project" value="TreeGrafter"/>
</dbReference>
<keyword evidence="3 6" id="KW-0805">Transcription regulation</keyword>
<dbReference type="Pfam" id="PF20772">
    <property type="entry name" value="TACO1_YebC_N"/>
    <property type="match status" value="1"/>
</dbReference>
<dbReference type="NCBIfam" id="TIGR01033">
    <property type="entry name" value="YebC/PmpR family DNA-binding transcriptional regulator"/>
    <property type="match status" value="1"/>
</dbReference>
<dbReference type="Pfam" id="PF01709">
    <property type="entry name" value="Transcrip_reg"/>
    <property type="match status" value="1"/>
</dbReference>
<comment type="similarity">
    <text evidence="1 6">Belongs to the TACO1 family.</text>
</comment>
<organism evidence="9">
    <name type="scientific">Eiseniibacteriota bacterium</name>
    <dbReference type="NCBI Taxonomy" id="2212470"/>
    <lineage>
        <taxon>Bacteria</taxon>
        <taxon>Candidatus Eiseniibacteriota</taxon>
    </lineage>
</organism>
<dbReference type="PANTHER" id="PTHR12532">
    <property type="entry name" value="TRANSLATIONAL ACTIVATOR OF CYTOCHROME C OXIDASE 1"/>
    <property type="match status" value="1"/>
</dbReference>
<dbReference type="Gene3D" id="3.30.70.980">
    <property type="match status" value="2"/>
</dbReference>
<comment type="subcellular location">
    <subcellularLocation>
        <location evidence="6">Cytoplasm</location>
    </subcellularLocation>
</comment>
<keyword evidence="5 6" id="KW-0804">Transcription</keyword>
<dbReference type="SUPFAM" id="SSF75625">
    <property type="entry name" value="YebC-like"/>
    <property type="match status" value="1"/>
</dbReference>
<evidence type="ECO:0000256" key="5">
    <source>
        <dbReference type="ARBA" id="ARBA00023163"/>
    </source>
</evidence>
<evidence type="ECO:0000256" key="3">
    <source>
        <dbReference type="ARBA" id="ARBA00023015"/>
    </source>
</evidence>
<evidence type="ECO:0000313" key="9">
    <source>
        <dbReference type="EMBL" id="HER43196.1"/>
    </source>
</evidence>
<dbReference type="NCBIfam" id="NF001030">
    <property type="entry name" value="PRK00110.1"/>
    <property type="match status" value="1"/>
</dbReference>
<dbReference type="InterPro" id="IPR049083">
    <property type="entry name" value="TACO1_YebC_N"/>
</dbReference>
<comment type="caution">
    <text evidence="9">The sequence shown here is derived from an EMBL/GenBank/DDBJ whole genome shotgun (WGS) entry which is preliminary data.</text>
</comment>
<evidence type="ECO:0000256" key="4">
    <source>
        <dbReference type="ARBA" id="ARBA00023125"/>
    </source>
</evidence>
<feature type="domain" description="TACO1/YebC-like N-terminal" evidence="8">
    <location>
        <begin position="5"/>
        <end position="76"/>
    </location>
</feature>
<accession>A0A7V2ATX5</accession>
<dbReference type="GO" id="GO:0003677">
    <property type="term" value="F:DNA binding"/>
    <property type="evidence" value="ECO:0007669"/>
    <property type="project" value="UniProtKB-UniRule"/>
</dbReference>
<name>A0A7V2ATX5_UNCEI</name>
<dbReference type="AlphaFoldDB" id="A0A7V2ATX5"/>
<keyword evidence="2 6" id="KW-0963">Cytoplasm</keyword>
<dbReference type="InterPro" id="IPR002876">
    <property type="entry name" value="Transcrip_reg_TACO1-like"/>
</dbReference>
<dbReference type="NCBIfam" id="NF009044">
    <property type="entry name" value="PRK12378.1"/>
    <property type="match status" value="1"/>
</dbReference>
<keyword evidence="4 6" id="KW-0238">DNA-binding</keyword>
<sequence length="251" mass="27550">MSGHSKWSTIKRKKAKVDAERSKIFTKVIKEIVVAAREGGGDPVSNTRLRTAVQSARENNVPAANIEKAIKRGTGELPGVTYESCTFEGYGPGGVAVLVESLTDNRNRTSAEVRHIFSKHGGHLGEPNSVSWMFEQKGIIVIEGALAPEETVLEISLENGADDVRSEGGVFEVVSSTHAYETLREKFLEKGIKPQLSEIGLYPKNTVQLDREHAARVLKLVNALEDNDDVQQVSANFDIPDEILREIESEL</sequence>
<gene>
    <name evidence="9" type="ORF">ENO08_01905</name>
</gene>
<dbReference type="EMBL" id="DSEC01000135">
    <property type="protein sequence ID" value="HER43196.1"/>
    <property type="molecule type" value="Genomic_DNA"/>
</dbReference>
<dbReference type="InterPro" id="IPR026564">
    <property type="entry name" value="Transcrip_reg_TACO1-like_dom3"/>
</dbReference>
<proteinExistence type="inferred from homology"/>
<dbReference type="Gene3D" id="1.10.10.200">
    <property type="match status" value="1"/>
</dbReference>
<evidence type="ECO:0000259" key="8">
    <source>
        <dbReference type="Pfam" id="PF20772"/>
    </source>
</evidence>
<feature type="domain" description="TACO1/YebC-like second and third" evidence="7">
    <location>
        <begin position="82"/>
        <end position="237"/>
    </location>
</feature>
<dbReference type="HAMAP" id="MF_00693">
    <property type="entry name" value="Transcrip_reg_TACO1"/>
    <property type="match status" value="1"/>
</dbReference>